<reference evidence="5 6" key="1">
    <citation type="submission" date="2016-03" db="EMBL/GenBank/DDBJ databases">
        <authorList>
            <consortium name="Pathogen Informatics"/>
        </authorList>
    </citation>
    <scope>NUCLEOTIDE SEQUENCE [LARGE SCALE GENOMIC DNA]</scope>
    <source>
        <strain evidence="5 6">NCTC13364</strain>
    </source>
</reference>
<evidence type="ECO:0000259" key="4">
    <source>
        <dbReference type="SMART" id="SM00796"/>
    </source>
</evidence>
<accession>A0A157P0A7</accession>
<dbReference type="PANTHER" id="PTHR34698">
    <property type="entry name" value="5-OXOPROLINASE SUBUNIT B"/>
    <property type="match status" value="1"/>
</dbReference>
<evidence type="ECO:0000313" key="6">
    <source>
        <dbReference type="Proteomes" id="UP000077037"/>
    </source>
</evidence>
<dbReference type="SUPFAM" id="SSF50891">
    <property type="entry name" value="Cyclophilin-like"/>
    <property type="match status" value="1"/>
</dbReference>
<dbReference type="GO" id="GO:0005524">
    <property type="term" value="F:ATP binding"/>
    <property type="evidence" value="ECO:0007669"/>
    <property type="project" value="UniProtKB-KW"/>
</dbReference>
<feature type="domain" description="Carboxyltransferase" evidence="4">
    <location>
        <begin position="11"/>
        <end position="218"/>
    </location>
</feature>
<dbReference type="OrthoDB" id="9778567at2"/>
<dbReference type="SUPFAM" id="SSF160467">
    <property type="entry name" value="PH0987 N-terminal domain-like"/>
    <property type="match status" value="1"/>
</dbReference>
<dbReference type="PANTHER" id="PTHR34698:SF2">
    <property type="entry name" value="5-OXOPROLINASE SUBUNIT B"/>
    <property type="match status" value="1"/>
</dbReference>
<sequence>MSEGVVILDEPRASLCGTAAVLLDAEGALSMQTQLRIWALADALRGQSDVVDVQPGMNSLLVMYDIASMDPERAPRELLARWRETPATPRAGKVLEVPVIYGGEMGVDMPFVCSHHGLTPEEIARLHAAPEYVVFAPGTGPGFGYLFGLDQRLFTPRRKVPEMRAIGGLVSIGGAQSNLGAPRRADGPKAGPTGWHSIGHSPEVPEPFDLAREGVNLLAMGDRVRFRIARIEPS</sequence>
<proteinExistence type="predicted"/>
<evidence type="ECO:0000313" key="5">
    <source>
        <dbReference type="EMBL" id="SAI26726.1"/>
    </source>
</evidence>
<dbReference type="Gene3D" id="3.30.1360.40">
    <property type="match status" value="1"/>
</dbReference>
<gene>
    <name evidence="5" type="primary">kipI_1</name>
    <name evidence="5" type="ORF">SAMEA1982600_02109</name>
</gene>
<dbReference type="EMBL" id="FKBS01000014">
    <property type="protein sequence ID" value="SAI26726.1"/>
    <property type="molecule type" value="Genomic_DNA"/>
</dbReference>
<evidence type="ECO:0000256" key="2">
    <source>
        <dbReference type="ARBA" id="ARBA00022801"/>
    </source>
</evidence>
<dbReference type="RefSeq" id="WP_066411377.1">
    <property type="nucleotide sequence ID" value="NZ_FKBS01000014.1"/>
</dbReference>
<dbReference type="InterPro" id="IPR029000">
    <property type="entry name" value="Cyclophilin-like_dom_sf"/>
</dbReference>
<evidence type="ECO:0000256" key="1">
    <source>
        <dbReference type="ARBA" id="ARBA00022741"/>
    </source>
</evidence>
<keyword evidence="1" id="KW-0547">Nucleotide-binding</keyword>
<dbReference type="Gene3D" id="2.40.100.10">
    <property type="entry name" value="Cyclophilin-like"/>
    <property type="match status" value="1"/>
</dbReference>
<name>A0A157P0A7_9BORD</name>
<keyword evidence="2" id="KW-0378">Hydrolase</keyword>
<dbReference type="Pfam" id="PF02682">
    <property type="entry name" value="CT_C_D"/>
    <property type="match status" value="1"/>
</dbReference>
<dbReference type="AlphaFoldDB" id="A0A157P0A7"/>
<keyword evidence="3" id="KW-0067">ATP-binding</keyword>
<dbReference type="SMART" id="SM00796">
    <property type="entry name" value="AHS1"/>
    <property type="match status" value="1"/>
</dbReference>
<dbReference type="Proteomes" id="UP000077037">
    <property type="component" value="Unassembled WGS sequence"/>
</dbReference>
<evidence type="ECO:0000256" key="3">
    <source>
        <dbReference type="ARBA" id="ARBA00022840"/>
    </source>
</evidence>
<protein>
    <submittedName>
        <fullName evidence="5">Histidine kinase inhibitor</fullName>
    </submittedName>
</protein>
<organism evidence="5 6">
    <name type="scientific">Bordetella ansorpii</name>
    <dbReference type="NCBI Taxonomy" id="288768"/>
    <lineage>
        <taxon>Bacteria</taxon>
        <taxon>Pseudomonadati</taxon>
        <taxon>Pseudomonadota</taxon>
        <taxon>Betaproteobacteria</taxon>
        <taxon>Burkholderiales</taxon>
        <taxon>Alcaligenaceae</taxon>
        <taxon>Bordetella</taxon>
    </lineage>
</organism>
<dbReference type="GO" id="GO:0016787">
    <property type="term" value="F:hydrolase activity"/>
    <property type="evidence" value="ECO:0007669"/>
    <property type="project" value="UniProtKB-KW"/>
</dbReference>
<dbReference type="InterPro" id="IPR010016">
    <property type="entry name" value="PxpB"/>
</dbReference>
<dbReference type="InterPro" id="IPR003833">
    <property type="entry name" value="CT_C_D"/>
</dbReference>